<sequence>MRCIVVYDISDSRLRVKIADLCMDYGMNRIQYSAFAGDLLRTHQEELMKRAMAKLGKRAGRICLYCIGEREWSQRIEHIVGDAPDHAAE</sequence>
<dbReference type="EMBL" id="PGTN01000119">
    <property type="protein sequence ID" value="PJF46632.1"/>
    <property type="molecule type" value="Genomic_DNA"/>
</dbReference>
<dbReference type="GO" id="GO:0043571">
    <property type="term" value="P:maintenance of CRISPR repeat elements"/>
    <property type="evidence" value="ECO:0007669"/>
    <property type="project" value="UniProtKB-UniRule"/>
</dbReference>
<evidence type="ECO:0000256" key="4">
    <source>
        <dbReference type="ARBA" id="ARBA00022723"/>
    </source>
</evidence>
<keyword evidence="5 9" id="KW-0255">Endonuclease</keyword>
<evidence type="ECO:0000256" key="3">
    <source>
        <dbReference type="ARBA" id="ARBA00022722"/>
    </source>
</evidence>
<evidence type="ECO:0000256" key="6">
    <source>
        <dbReference type="ARBA" id="ARBA00022801"/>
    </source>
</evidence>
<organism evidence="10 11">
    <name type="scientific">Candidatus Thermofonsia Clade 3 bacterium</name>
    <dbReference type="NCBI Taxonomy" id="2364212"/>
    <lineage>
        <taxon>Bacteria</taxon>
        <taxon>Bacillati</taxon>
        <taxon>Chloroflexota</taxon>
        <taxon>Candidatus Thermofontia</taxon>
        <taxon>Candidatus Thermofonsia Clade 3</taxon>
    </lineage>
</organism>
<comment type="cofactor">
    <cofactor evidence="1 9">
        <name>Mg(2+)</name>
        <dbReference type="ChEBI" id="CHEBI:18420"/>
    </cofactor>
</comment>
<dbReference type="PANTHER" id="PTHR34405">
    <property type="entry name" value="CRISPR-ASSOCIATED ENDORIBONUCLEASE CAS2"/>
    <property type="match status" value="1"/>
</dbReference>
<protein>
    <recommendedName>
        <fullName evidence="9">CRISPR-associated endoribonuclease Cas2</fullName>
        <ecNumber evidence="9">3.1.-.-</ecNumber>
    </recommendedName>
</protein>
<proteinExistence type="inferred from homology"/>
<dbReference type="CDD" id="cd09725">
    <property type="entry name" value="Cas2_I_II_III"/>
    <property type="match status" value="1"/>
</dbReference>
<dbReference type="Proteomes" id="UP000230790">
    <property type="component" value="Unassembled WGS sequence"/>
</dbReference>
<feature type="binding site" evidence="9">
    <location>
        <position position="8"/>
    </location>
    <ligand>
        <name>Mg(2+)</name>
        <dbReference type="ChEBI" id="CHEBI:18420"/>
        <note>catalytic</note>
    </ligand>
</feature>
<comment type="subunit">
    <text evidence="9">Homodimer, forms a heterotetramer with a Cas1 homodimer.</text>
</comment>
<evidence type="ECO:0000313" key="11">
    <source>
        <dbReference type="Proteomes" id="UP000230790"/>
    </source>
</evidence>
<comment type="similarity">
    <text evidence="2 9">Belongs to the CRISPR-associated endoribonuclease Cas2 protein family.</text>
</comment>
<gene>
    <name evidence="9 10" type="primary">cas2</name>
    <name evidence="10" type="ORF">CUN48_12795</name>
</gene>
<dbReference type="GO" id="GO:0016787">
    <property type="term" value="F:hydrolase activity"/>
    <property type="evidence" value="ECO:0007669"/>
    <property type="project" value="UniProtKB-KW"/>
</dbReference>
<evidence type="ECO:0000256" key="9">
    <source>
        <dbReference type="HAMAP-Rule" id="MF_01471"/>
    </source>
</evidence>
<evidence type="ECO:0000256" key="8">
    <source>
        <dbReference type="ARBA" id="ARBA00023118"/>
    </source>
</evidence>
<dbReference type="PANTHER" id="PTHR34405:SF3">
    <property type="entry name" value="CRISPR-ASSOCIATED ENDORIBONUCLEASE CAS2 3"/>
    <property type="match status" value="1"/>
</dbReference>
<dbReference type="InterPro" id="IPR021127">
    <property type="entry name" value="CRISPR_associated_Cas2"/>
</dbReference>
<evidence type="ECO:0000256" key="5">
    <source>
        <dbReference type="ARBA" id="ARBA00022759"/>
    </source>
</evidence>
<evidence type="ECO:0000256" key="7">
    <source>
        <dbReference type="ARBA" id="ARBA00022842"/>
    </source>
</evidence>
<dbReference type="SUPFAM" id="SSF143430">
    <property type="entry name" value="TTP0101/SSO1404-like"/>
    <property type="match status" value="1"/>
</dbReference>
<dbReference type="Gene3D" id="3.30.70.240">
    <property type="match status" value="1"/>
</dbReference>
<dbReference type="EC" id="3.1.-.-" evidence="9"/>
<dbReference type="Pfam" id="PF09827">
    <property type="entry name" value="CRISPR_Cas2"/>
    <property type="match status" value="1"/>
</dbReference>
<accession>A0A2M8QA12</accession>
<reference evidence="10 11" key="1">
    <citation type="submission" date="2017-11" db="EMBL/GenBank/DDBJ databases">
        <title>Evolution of Phototrophy in the Chloroflexi Phylum Driven by Horizontal Gene Transfer.</title>
        <authorList>
            <person name="Ward L.M."/>
            <person name="Hemp J."/>
            <person name="Shih P.M."/>
            <person name="Mcglynn S.E."/>
            <person name="Fischer W."/>
        </authorList>
    </citation>
    <scope>NUCLEOTIDE SEQUENCE [LARGE SCALE GENOMIC DNA]</scope>
    <source>
        <strain evidence="10">JP3_7</strain>
    </source>
</reference>
<dbReference type="GO" id="GO:0046872">
    <property type="term" value="F:metal ion binding"/>
    <property type="evidence" value="ECO:0007669"/>
    <property type="project" value="UniProtKB-UniRule"/>
</dbReference>
<comment type="caution">
    <text evidence="10">The sequence shown here is derived from an EMBL/GenBank/DDBJ whole genome shotgun (WGS) entry which is preliminary data.</text>
</comment>
<keyword evidence="3 9" id="KW-0540">Nuclease</keyword>
<dbReference type="GO" id="GO:0004521">
    <property type="term" value="F:RNA endonuclease activity"/>
    <property type="evidence" value="ECO:0007669"/>
    <property type="project" value="InterPro"/>
</dbReference>
<keyword evidence="7 9" id="KW-0460">Magnesium</keyword>
<evidence type="ECO:0000256" key="2">
    <source>
        <dbReference type="ARBA" id="ARBA00009959"/>
    </source>
</evidence>
<evidence type="ECO:0000313" key="10">
    <source>
        <dbReference type="EMBL" id="PJF46632.1"/>
    </source>
</evidence>
<dbReference type="NCBIfam" id="TIGR01573">
    <property type="entry name" value="cas2"/>
    <property type="match status" value="1"/>
</dbReference>
<dbReference type="GO" id="GO:0051607">
    <property type="term" value="P:defense response to virus"/>
    <property type="evidence" value="ECO:0007669"/>
    <property type="project" value="UniProtKB-UniRule"/>
</dbReference>
<keyword evidence="6 9" id="KW-0378">Hydrolase</keyword>
<evidence type="ECO:0000256" key="1">
    <source>
        <dbReference type="ARBA" id="ARBA00001946"/>
    </source>
</evidence>
<keyword evidence="8 9" id="KW-0051">Antiviral defense</keyword>
<dbReference type="HAMAP" id="MF_01471">
    <property type="entry name" value="Cas2"/>
    <property type="match status" value="1"/>
</dbReference>
<comment type="function">
    <text evidence="9">CRISPR (clustered regularly interspaced short palindromic repeat), is an adaptive immune system that provides protection against mobile genetic elements (viruses, transposable elements and conjugative plasmids). CRISPR clusters contain sequences complementary to antecedent mobile elements and target invading nucleic acids. CRISPR clusters are transcribed and processed into CRISPR RNA (crRNA). Functions as a ssRNA-specific endoribonuclease. Involved in the integration of spacer DNA into the CRISPR cassette.</text>
</comment>
<dbReference type="InterPro" id="IPR019199">
    <property type="entry name" value="Virulence_VapD/CRISPR_Cas2"/>
</dbReference>
<dbReference type="AlphaFoldDB" id="A0A2M8QA12"/>
<keyword evidence="4 9" id="KW-0479">Metal-binding</keyword>
<name>A0A2M8QA12_9CHLR</name>